<evidence type="ECO:0000256" key="3">
    <source>
        <dbReference type="SAM" id="Phobius"/>
    </source>
</evidence>
<reference evidence="4" key="1">
    <citation type="submission" date="2022-06" db="EMBL/GenBank/DDBJ databases">
        <title>Ornithinimicrobium JY.X270.</title>
        <authorList>
            <person name="Huang Y."/>
        </authorList>
    </citation>
    <scope>NUCLEOTIDE SEQUENCE</scope>
    <source>
        <strain evidence="4">JY.X270</strain>
    </source>
</reference>
<keyword evidence="2" id="KW-1003">Cell membrane</keyword>
<comment type="similarity">
    <text evidence="1 2">Belongs to the BioY family.</text>
</comment>
<evidence type="ECO:0000313" key="4">
    <source>
        <dbReference type="EMBL" id="USQ76237.1"/>
    </source>
</evidence>
<dbReference type="RefSeq" id="WP_252620932.1">
    <property type="nucleotide sequence ID" value="NZ_CP099490.1"/>
</dbReference>
<dbReference type="Gene3D" id="1.10.1760.20">
    <property type="match status" value="1"/>
</dbReference>
<dbReference type="PANTHER" id="PTHR34295">
    <property type="entry name" value="BIOTIN TRANSPORTER BIOY"/>
    <property type="match status" value="1"/>
</dbReference>
<dbReference type="InterPro" id="IPR003784">
    <property type="entry name" value="BioY"/>
</dbReference>
<proteinExistence type="inferred from homology"/>
<accession>A0ABY4YHL4</accession>
<protein>
    <recommendedName>
        <fullName evidence="2">Biotin transporter</fullName>
    </recommendedName>
</protein>
<keyword evidence="3" id="KW-0812">Transmembrane</keyword>
<keyword evidence="5" id="KW-1185">Reference proteome</keyword>
<keyword evidence="2" id="KW-0813">Transport</keyword>
<dbReference type="EMBL" id="CP099490">
    <property type="protein sequence ID" value="USQ76237.1"/>
    <property type="molecule type" value="Genomic_DNA"/>
</dbReference>
<keyword evidence="3" id="KW-1133">Transmembrane helix</keyword>
<name>A0ABY4YHL4_9MICO</name>
<dbReference type="PANTHER" id="PTHR34295:SF1">
    <property type="entry name" value="BIOTIN TRANSPORTER BIOY"/>
    <property type="match status" value="1"/>
</dbReference>
<dbReference type="PIRSF" id="PIRSF016661">
    <property type="entry name" value="BioY"/>
    <property type="match status" value="1"/>
</dbReference>
<feature type="transmembrane region" description="Helical" evidence="3">
    <location>
        <begin position="25"/>
        <end position="48"/>
    </location>
</feature>
<evidence type="ECO:0000256" key="1">
    <source>
        <dbReference type="ARBA" id="ARBA00010692"/>
    </source>
</evidence>
<evidence type="ECO:0000313" key="5">
    <source>
        <dbReference type="Proteomes" id="UP001056535"/>
    </source>
</evidence>
<feature type="transmembrane region" description="Helical" evidence="3">
    <location>
        <begin position="163"/>
        <end position="187"/>
    </location>
</feature>
<comment type="subcellular location">
    <subcellularLocation>
        <location evidence="2">Cell membrane</location>
        <topology evidence="2">Multi-pass membrane protein</topology>
    </subcellularLocation>
</comment>
<gene>
    <name evidence="4" type="ORF">NF557_16865</name>
</gene>
<dbReference type="Pfam" id="PF02632">
    <property type="entry name" value="BioY"/>
    <property type="match status" value="1"/>
</dbReference>
<dbReference type="Proteomes" id="UP001056535">
    <property type="component" value="Chromosome"/>
</dbReference>
<keyword evidence="2 3" id="KW-0472">Membrane</keyword>
<sequence>MTLSLAVGRPTLADHVVPRGLVTDIALVAGGAALTGLLAQVAIPLWPVPITGQTLAVLLVGSTLGASRGALAMLAYAVAGVAGIPWFSDTGHGIGVLLGSSGGYIVGFVLAAALTGWLAQRQWDRKFLHAAVTFLAGSGVVFLVGLPWLAVVTGADLQQTLAWGLWPFVPGGIVKALIAAAIIPAVWQGVRRLDAAKGRDLS</sequence>
<feature type="transmembrane region" description="Helical" evidence="3">
    <location>
        <begin position="131"/>
        <end position="151"/>
    </location>
</feature>
<evidence type="ECO:0000256" key="2">
    <source>
        <dbReference type="PIRNR" id="PIRNR016661"/>
    </source>
</evidence>
<organism evidence="4 5">
    <name type="scientific">Ornithinimicrobium cryptoxanthini</name>
    <dbReference type="NCBI Taxonomy" id="2934161"/>
    <lineage>
        <taxon>Bacteria</taxon>
        <taxon>Bacillati</taxon>
        <taxon>Actinomycetota</taxon>
        <taxon>Actinomycetes</taxon>
        <taxon>Micrococcales</taxon>
        <taxon>Ornithinimicrobiaceae</taxon>
        <taxon>Ornithinimicrobium</taxon>
    </lineage>
</organism>
<feature type="transmembrane region" description="Helical" evidence="3">
    <location>
        <begin position="94"/>
        <end position="119"/>
    </location>
</feature>